<evidence type="ECO:0000256" key="4">
    <source>
        <dbReference type="ARBA" id="ARBA00022833"/>
    </source>
</evidence>
<keyword evidence="3" id="KW-0378">Hydrolase</keyword>
<reference evidence="6 7" key="1">
    <citation type="submission" date="2017-10" db="EMBL/GenBank/DDBJ databases">
        <title>The draft genome sequence of Williamsia sp. BULT 1.1 isolated from the semi-arid grassland soils from South Africa.</title>
        <authorList>
            <person name="Kabwe M.H."/>
            <person name="Govender N."/>
            <person name="Mutseka Lunga P."/>
            <person name="Vikram S."/>
            <person name="Makhalanyane T.P."/>
        </authorList>
    </citation>
    <scope>NUCLEOTIDE SEQUENCE [LARGE SCALE GENOMIC DNA]</scope>
    <source>
        <strain evidence="6 7">BULT 1.1</strain>
    </source>
</reference>
<dbReference type="InterPro" id="IPR024087">
    <property type="entry name" value="Creatininase-like_sf"/>
</dbReference>
<keyword evidence="4" id="KW-0862">Zinc</keyword>
<dbReference type="InterPro" id="IPR023871">
    <property type="entry name" value="MftE"/>
</dbReference>
<evidence type="ECO:0000256" key="5">
    <source>
        <dbReference type="ARBA" id="ARBA00024029"/>
    </source>
</evidence>
<comment type="similarity">
    <text evidence="5">Belongs to the creatininase superfamily.</text>
</comment>
<dbReference type="Gene3D" id="3.40.50.10310">
    <property type="entry name" value="Creatininase"/>
    <property type="match status" value="1"/>
</dbReference>
<sequence>MTPSGGLGFRSWTELDDRSATVLVPLGSIEQHGPHLPLDTDVRIATAVADAATGSGSEPWAQGADLMVAPPLNYGAAGEHEGFPGTISIGHEVLYSVLVEYGRSACRWAARLVFVNAHGGNGRTLLSAVSQLRTEGREVAWFGCASPGADAHAGYTETSLLLHISPMVVRVEEMVSGNVTPVSELMASMRAGGVAAVSDNGILGDPMAASAAEGRRMLSEMAARLADAVGRWEPDSNGMLR</sequence>
<dbReference type="Proteomes" id="UP000225108">
    <property type="component" value="Unassembled WGS sequence"/>
</dbReference>
<evidence type="ECO:0000313" key="7">
    <source>
        <dbReference type="Proteomes" id="UP000225108"/>
    </source>
</evidence>
<dbReference type="SUPFAM" id="SSF102215">
    <property type="entry name" value="Creatininase"/>
    <property type="match status" value="1"/>
</dbReference>
<dbReference type="RefSeq" id="WP_099383927.1">
    <property type="nucleotide sequence ID" value="NZ_PEBD01000010.1"/>
</dbReference>
<accession>A0A2G3PIK3</accession>
<dbReference type="GO" id="GO:0046872">
    <property type="term" value="F:metal ion binding"/>
    <property type="evidence" value="ECO:0007669"/>
    <property type="project" value="UniProtKB-KW"/>
</dbReference>
<dbReference type="AlphaFoldDB" id="A0A2G3PIK3"/>
<evidence type="ECO:0000256" key="3">
    <source>
        <dbReference type="ARBA" id="ARBA00022801"/>
    </source>
</evidence>
<dbReference type="PANTHER" id="PTHR35005:SF1">
    <property type="entry name" value="2-AMINO-5-FORMYLAMINO-6-RIBOSYLAMINOPYRIMIDIN-4(3H)-ONE 5'-MONOPHOSPHATE DEFORMYLASE"/>
    <property type="match status" value="1"/>
</dbReference>
<dbReference type="GO" id="GO:0016811">
    <property type="term" value="F:hydrolase activity, acting on carbon-nitrogen (but not peptide) bonds, in linear amides"/>
    <property type="evidence" value="ECO:0007669"/>
    <property type="project" value="TreeGrafter"/>
</dbReference>
<evidence type="ECO:0000256" key="2">
    <source>
        <dbReference type="ARBA" id="ARBA00022723"/>
    </source>
</evidence>
<dbReference type="NCBIfam" id="TIGR03964">
    <property type="entry name" value="mycofact_creat"/>
    <property type="match status" value="1"/>
</dbReference>
<dbReference type="GO" id="GO:0009231">
    <property type="term" value="P:riboflavin biosynthetic process"/>
    <property type="evidence" value="ECO:0007669"/>
    <property type="project" value="TreeGrafter"/>
</dbReference>
<protein>
    <submittedName>
        <fullName evidence="6">Mycofactocin biosynthesis peptidyl-dipeptidase MftE</fullName>
    </submittedName>
</protein>
<dbReference type="InterPro" id="IPR003785">
    <property type="entry name" value="Creatininase/forma_Hydrolase"/>
</dbReference>
<dbReference type="Pfam" id="PF02633">
    <property type="entry name" value="Creatininase"/>
    <property type="match status" value="1"/>
</dbReference>
<evidence type="ECO:0000256" key="1">
    <source>
        <dbReference type="ARBA" id="ARBA00001947"/>
    </source>
</evidence>
<comment type="caution">
    <text evidence="6">The sequence shown here is derived from an EMBL/GenBank/DDBJ whole genome shotgun (WGS) entry which is preliminary data.</text>
</comment>
<name>A0A2G3PIK3_WILMA</name>
<dbReference type="EMBL" id="PEBD01000010">
    <property type="protein sequence ID" value="PHV65556.1"/>
    <property type="molecule type" value="Genomic_DNA"/>
</dbReference>
<evidence type="ECO:0000313" key="6">
    <source>
        <dbReference type="EMBL" id="PHV65556.1"/>
    </source>
</evidence>
<comment type="cofactor">
    <cofactor evidence="1">
        <name>Zn(2+)</name>
        <dbReference type="ChEBI" id="CHEBI:29105"/>
    </cofactor>
</comment>
<keyword evidence="2" id="KW-0479">Metal-binding</keyword>
<dbReference type="PANTHER" id="PTHR35005">
    <property type="entry name" value="3-DEHYDRO-SCYLLO-INOSOSE HYDROLASE"/>
    <property type="match status" value="1"/>
</dbReference>
<organism evidence="6 7">
    <name type="scientific">Williamsia marianensis</name>
    <dbReference type="NCBI Taxonomy" id="85044"/>
    <lineage>
        <taxon>Bacteria</taxon>
        <taxon>Bacillati</taxon>
        <taxon>Actinomycetota</taxon>
        <taxon>Actinomycetes</taxon>
        <taxon>Mycobacteriales</taxon>
        <taxon>Nocardiaceae</taxon>
        <taxon>Williamsia</taxon>
    </lineage>
</organism>
<proteinExistence type="inferred from homology"/>
<gene>
    <name evidence="6" type="primary">mftE</name>
    <name evidence="6" type="ORF">CSW57_17555</name>
</gene>